<dbReference type="NCBIfam" id="TIGR00229">
    <property type="entry name" value="sensory_box"/>
    <property type="match status" value="1"/>
</dbReference>
<organism evidence="4 5">
    <name type="scientific">Lysinibacillus odysseyi 34hs-1 = NBRC 100172</name>
    <dbReference type="NCBI Taxonomy" id="1220589"/>
    <lineage>
        <taxon>Bacteria</taxon>
        <taxon>Bacillati</taxon>
        <taxon>Bacillota</taxon>
        <taxon>Bacilli</taxon>
        <taxon>Bacillales</taxon>
        <taxon>Bacillaceae</taxon>
        <taxon>Lysinibacillus</taxon>
    </lineage>
</organism>
<dbReference type="OrthoDB" id="9759607at2"/>
<dbReference type="RefSeq" id="WP_036152081.1">
    <property type="nucleotide sequence ID" value="NZ_AVCX01000011.1"/>
</dbReference>
<dbReference type="FunFam" id="3.30.70.270:FF:000001">
    <property type="entry name" value="Diguanylate cyclase domain protein"/>
    <property type="match status" value="1"/>
</dbReference>
<evidence type="ECO:0000313" key="4">
    <source>
        <dbReference type="EMBL" id="KGR86767.1"/>
    </source>
</evidence>
<dbReference type="CDD" id="cd00130">
    <property type="entry name" value="PAS"/>
    <property type="match status" value="1"/>
</dbReference>
<dbReference type="GO" id="GO:1902201">
    <property type="term" value="P:negative regulation of bacterial-type flagellum-dependent cell motility"/>
    <property type="evidence" value="ECO:0007669"/>
    <property type="project" value="TreeGrafter"/>
</dbReference>
<dbReference type="CDD" id="cd01949">
    <property type="entry name" value="GGDEF"/>
    <property type="match status" value="1"/>
</dbReference>
<dbReference type="Gene3D" id="3.30.450.20">
    <property type="entry name" value="PAS domain"/>
    <property type="match status" value="1"/>
</dbReference>
<dbReference type="Gene3D" id="3.30.70.270">
    <property type="match status" value="1"/>
</dbReference>
<keyword evidence="5" id="KW-1185">Reference proteome</keyword>
<evidence type="ECO:0000259" key="2">
    <source>
        <dbReference type="PROSITE" id="PS50112"/>
    </source>
</evidence>
<dbReference type="PROSITE" id="PS50112">
    <property type="entry name" value="PAS"/>
    <property type="match status" value="1"/>
</dbReference>
<evidence type="ECO:0000313" key="5">
    <source>
        <dbReference type="Proteomes" id="UP000030437"/>
    </source>
</evidence>
<dbReference type="InterPro" id="IPR043128">
    <property type="entry name" value="Rev_trsase/Diguanyl_cyclase"/>
</dbReference>
<dbReference type="PANTHER" id="PTHR45138:SF9">
    <property type="entry name" value="DIGUANYLATE CYCLASE DGCM-RELATED"/>
    <property type="match status" value="1"/>
</dbReference>
<name>A0A0A3JIH6_9BACI</name>
<dbReference type="Pfam" id="PF13426">
    <property type="entry name" value="PAS_9"/>
    <property type="match status" value="1"/>
</dbReference>
<accession>A0A0A3JIH6</accession>
<dbReference type="Proteomes" id="UP000030437">
    <property type="component" value="Unassembled WGS sequence"/>
</dbReference>
<dbReference type="InterPro" id="IPR000160">
    <property type="entry name" value="GGDEF_dom"/>
</dbReference>
<evidence type="ECO:0000256" key="1">
    <source>
        <dbReference type="SAM" id="Coils"/>
    </source>
</evidence>
<dbReference type="InterPro" id="IPR029787">
    <property type="entry name" value="Nucleotide_cyclase"/>
</dbReference>
<dbReference type="Pfam" id="PF00990">
    <property type="entry name" value="GGDEF"/>
    <property type="match status" value="1"/>
</dbReference>
<sequence length="326" mass="37156">MDERLRIAPCGFFSIDEKGFVMEVNETFLEWLGYEEEALIGKHIESLLPRGAILIFHSYFFPNINLYGCVEELFISCRNAGDQSIPFLLNAKSREWGGQKVIDCIVVQMKKRMDYEIELRTTKRRMEEAYREQEQALAKLKQINQEIEAKQAELMAINSGLLELSHTDKLTGLRNRRFFQEKLEEQVQLYNQEGTDFSLLIIDIDFFKQVNDTYGHQVGDNVLVHLANVLESYTRPADIVSRFGGEEFTALLPQTTADEAKMLADGLNQAVEQSVWEEIGSLTVSIGVATFTAGDTETSILVHADQALYAAKRNGRNRALHFDEIN</sequence>
<dbReference type="SMART" id="SM00091">
    <property type="entry name" value="PAS"/>
    <property type="match status" value="1"/>
</dbReference>
<dbReference type="InterPro" id="IPR035965">
    <property type="entry name" value="PAS-like_dom_sf"/>
</dbReference>
<dbReference type="NCBIfam" id="TIGR00254">
    <property type="entry name" value="GGDEF"/>
    <property type="match status" value="1"/>
</dbReference>
<dbReference type="GO" id="GO:0005886">
    <property type="term" value="C:plasma membrane"/>
    <property type="evidence" value="ECO:0007669"/>
    <property type="project" value="TreeGrafter"/>
</dbReference>
<dbReference type="EMBL" id="JPVP01000050">
    <property type="protein sequence ID" value="KGR86767.1"/>
    <property type="molecule type" value="Genomic_DNA"/>
</dbReference>
<dbReference type="SMART" id="SM00267">
    <property type="entry name" value="GGDEF"/>
    <property type="match status" value="1"/>
</dbReference>
<feature type="domain" description="PAS" evidence="2">
    <location>
        <begin position="1"/>
        <end position="42"/>
    </location>
</feature>
<keyword evidence="1" id="KW-0175">Coiled coil</keyword>
<dbReference type="PANTHER" id="PTHR45138">
    <property type="entry name" value="REGULATORY COMPONENTS OF SENSORY TRANSDUCTION SYSTEM"/>
    <property type="match status" value="1"/>
</dbReference>
<dbReference type="STRING" id="1220589.CD32_05370"/>
<reference evidence="4 5" key="1">
    <citation type="submission" date="2014-02" db="EMBL/GenBank/DDBJ databases">
        <title>Draft genome sequence of Lysinibacillus odysseyi NBRC 100172.</title>
        <authorList>
            <person name="Zhang F."/>
            <person name="Wang G."/>
            <person name="Zhang L."/>
        </authorList>
    </citation>
    <scope>NUCLEOTIDE SEQUENCE [LARGE SCALE GENOMIC DNA]</scope>
    <source>
        <strain evidence="4 5">NBRC 100172</strain>
    </source>
</reference>
<dbReference type="SUPFAM" id="SSF55073">
    <property type="entry name" value="Nucleotide cyclase"/>
    <property type="match status" value="1"/>
</dbReference>
<dbReference type="InterPro" id="IPR000014">
    <property type="entry name" value="PAS"/>
</dbReference>
<comment type="caution">
    <text evidence="4">The sequence shown here is derived from an EMBL/GenBank/DDBJ whole genome shotgun (WGS) entry which is preliminary data.</text>
</comment>
<dbReference type="PROSITE" id="PS50887">
    <property type="entry name" value="GGDEF"/>
    <property type="match status" value="1"/>
</dbReference>
<dbReference type="InterPro" id="IPR050469">
    <property type="entry name" value="Diguanylate_Cyclase"/>
</dbReference>
<feature type="coiled-coil region" evidence="1">
    <location>
        <begin position="112"/>
        <end position="160"/>
    </location>
</feature>
<dbReference type="eggNOG" id="COG3706">
    <property type="taxonomic scope" value="Bacteria"/>
</dbReference>
<feature type="domain" description="GGDEF" evidence="3">
    <location>
        <begin position="195"/>
        <end position="324"/>
    </location>
</feature>
<dbReference type="AlphaFoldDB" id="A0A0A3JIH6"/>
<dbReference type="GO" id="GO:0052621">
    <property type="term" value="F:diguanylate cyclase activity"/>
    <property type="evidence" value="ECO:0007669"/>
    <property type="project" value="TreeGrafter"/>
</dbReference>
<dbReference type="GO" id="GO:0043709">
    <property type="term" value="P:cell adhesion involved in single-species biofilm formation"/>
    <property type="evidence" value="ECO:0007669"/>
    <property type="project" value="TreeGrafter"/>
</dbReference>
<proteinExistence type="predicted"/>
<protein>
    <recommendedName>
        <fullName evidence="6">Chemotaxis protein CheY</fullName>
    </recommendedName>
</protein>
<gene>
    <name evidence="4" type="ORF">CD32_05370</name>
</gene>
<evidence type="ECO:0008006" key="6">
    <source>
        <dbReference type="Google" id="ProtNLM"/>
    </source>
</evidence>
<dbReference type="SUPFAM" id="SSF55785">
    <property type="entry name" value="PYP-like sensor domain (PAS domain)"/>
    <property type="match status" value="1"/>
</dbReference>
<evidence type="ECO:0000259" key="3">
    <source>
        <dbReference type="PROSITE" id="PS50887"/>
    </source>
</evidence>